<proteinExistence type="predicted"/>
<dbReference type="Proteomes" id="UP000308197">
    <property type="component" value="Unassembled WGS sequence"/>
</dbReference>
<gene>
    <name evidence="2" type="ORF">K466DRAFT_662593</name>
</gene>
<reference evidence="2 3" key="1">
    <citation type="journal article" date="2019" name="Nat. Ecol. Evol.">
        <title>Megaphylogeny resolves global patterns of mushroom evolution.</title>
        <authorList>
            <person name="Varga T."/>
            <person name="Krizsan K."/>
            <person name="Foldi C."/>
            <person name="Dima B."/>
            <person name="Sanchez-Garcia M."/>
            <person name="Sanchez-Ramirez S."/>
            <person name="Szollosi G.J."/>
            <person name="Szarkandi J.G."/>
            <person name="Papp V."/>
            <person name="Albert L."/>
            <person name="Andreopoulos W."/>
            <person name="Angelini C."/>
            <person name="Antonin V."/>
            <person name="Barry K.W."/>
            <person name="Bougher N.L."/>
            <person name="Buchanan P."/>
            <person name="Buyck B."/>
            <person name="Bense V."/>
            <person name="Catcheside P."/>
            <person name="Chovatia M."/>
            <person name="Cooper J."/>
            <person name="Damon W."/>
            <person name="Desjardin D."/>
            <person name="Finy P."/>
            <person name="Geml J."/>
            <person name="Haridas S."/>
            <person name="Hughes K."/>
            <person name="Justo A."/>
            <person name="Karasinski D."/>
            <person name="Kautmanova I."/>
            <person name="Kiss B."/>
            <person name="Kocsube S."/>
            <person name="Kotiranta H."/>
            <person name="LaButti K.M."/>
            <person name="Lechner B.E."/>
            <person name="Liimatainen K."/>
            <person name="Lipzen A."/>
            <person name="Lukacs Z."/>
            <person name="Mihaltcheva S."/>
            <person name="Morgado L.N."/>
            <person name="Niskanen T."/>
            <person name="Noordeloos M.E."/>
            <person name="Ohm R.A."/>
            <person name="Ortiz-Santana B."/>
            <person name="Ovrebo C."/>
            <person name="Racz N."/>
            <person name="Riley R."/>
            <person name="Savchenko A."/>
            <person name="Shiryaev A."/>
            <person name="Soop K."/>
            <person name="Spirin V."/>
            <person name="Szebenyi C."/>
            <person name="Tomsovsky M."/>
            <person name="Tulloss R.E."/>
            <person name="Uehling J."/>
            <person name="Grigoriev I.V."/>
            <person name="Vagvolgyi C."/>
            <person name="Papp T."/>
            <person name="Martin F.M."/>
            <person name="Miettinen O."/>
            <person name="Hibbett D.S."/>
            <person name="Nagy L.G."/>
        </authorList>
    </citation>
    <scope>NUCLEOTIDE SEQUENCE [LARGE SCALE GENOMIC DNA]</scope>
    <source>
        <strain evidence="2 3">HHB13444</strain>
    </source>
</reference>
<dbReference type="EMBL" id="ML211128">
    <property type="protein sequence ID" value="TFK88037.1"/>
    <property type="molecule type" value="Genomic_DNA"/>
</dbReference>
<feature type="domain" description="DRBM" evidence="1">
    <location>
        <begin position="90"/>
        <end position="130"/>
    </location>
</feature>
<dbReference type="InParanoid" id="A0A5C3PG89"/>
<protein>
    <recommendedName>
        <fullName evidence="1">DRBM domain-containing protein</fullName>
    </recommendedName>
</protein>
<dbReference type="CDD" id="cd00048">
    <property type="entry name" value="DSRM_SF"/>
    <property type="match status" value="1"/>
</dbReference>
<organism evidence="2 3">
    <name type="scientific">Polyporus arcularius HHB13444</name>
    <dbReference type="NCBI Taxonomy" id="1314778"/>
    <lineage>
        <taxon>Eukaryota</taxon>
        <taxon>Fungi</taxon>
        <taxon>Dikarya</taxon>
        <taxon>Basidiomycota</taxon>
        <taxon>Agaricomycotina</taxon>
        <taxon>Agaricomycetes</taxon>
        <taxon>Polyporales</taxon>
        <taxon>Polyporaceae</taxon>
        <taxon>Polyporus</taxon>
    </lineage>
</organism>
<dbReference type="SUPFAM" id="SSF54768">
    <property type="entry name" value="dsRNA-binding domain-like"/>
    <property type="match status" value="1"/>
</dbReference>
<keyword evidence="3" id="KW-1185">Reference proteome</keyword>
<dbReference type="AlphaFoldDB" id="A0A5C3PG89"/>
<dbReference type="Gene3D" id="3.30.160.20">
    <property type="match status" value="1"/>
</dbReference>
<evidence type="ECO:0000313" key="2">
    <source>
        <dbReference type="EMBL" id="TFK88037.1"/>
    </source>
</evidence>
<evidence type="ECO:0000259" key="1">
    <source>
        <dbReference type="Pfam" id="PF00035"/>
    </source>
</evidence>
<sequence>MSSSALSPASNVAADEVNAAMGGVVLPAPPTHLYKVANPHPPPIVHPSLPHSHRPTSIMSHTDSYTTQLNNYLQDPIRNAPYSLSWLPYDSKVTHSATRWKAICKINGVEQAEGEGPTKTDAMNAAAKAYLVKVGKIVVAASET</sequence>
<dbReference type="Pfam" id="PF00035">
    <property type="entry name" value="dsrm"/>
    <property type="match status" value="1"/>
</dbReference>
<dbReference type="InterPro" id="IPR014720">
    <property type="entry name" value="dsRBD_dom"/>
</dbReference>
<evidence type="ECO:0000313" key="3">
    <source>
        <dbReference type="Proteomes" id="UP000308197"/>
    </source>
</evidence>
<name>A0A5C3PG89_9APHY</name>
<accession>A0A5C3PG89</accession>